<dbReference type="GO" id="GO:0047545">
    <property type="term" value="F:(S)-2-hydroxyglutarate dehydrogenase activity"/>
    <property type="evidence" value="ECO:0007669"/>
    <property type="project" value="TreeGrafter"/>
</dbReference>
<proteinExistence type="inferred from homology"/>
<evidence type="ECO:0000256" key="5">
    <source>
        <dbReference type="ARBA" id="ARBA00037941"/>
    </source>
</evidence>
<dbReference type="Gene3D" id="3.30.9.10">
    <property type="entry name" value="D-Amino Acid Oxidase, subunit A, domain 2"/>
    <property type="match status" value="1"/>
</dbReference>
<organism evidence="7 8">
    <name type="scientific">Xanthomonas campestris pv. campestris (strain B100)</name>
    <dbReference type="NCBI Taxonomy" id="509169"/>
    <lineage>
        <taxon>Bacteria</taxon>
        <taxon>Pseudomonadati</taxon>
        <taxon>Pseudomonadota</taxon>
        <taxon>Gammaproteobacteria</taxon>
        <taxon>Lysobacterales</taxon>
        <taxon>Lysobacteraceae</taxon>
        <taxon>Xanthomonas</taxon>
    </lineage>
</organism>
<evidence type="ECO:0000313" key="8">
    <source>
        <dbReference type="Proteomes" id="UP000001188"/>
    </source>
</evidence>
<keyword evidence="2" id="KW-0285">Flavoprotein</keyword>
<dbReference type="EMBL" id="AM920689">
    <property type="protein sequence ID" value="CAP51672.1"/>
    <property type="molecule type" value="Genomic_DNA"/>
</dbReference>
<keyword evidence="3" id="KW-0274">FAD</keyword>
<comment type="similarity">
    <text evidence="5">Belongs to the L2HGDH family.</text>
</comment>
<dbReference type="HOGENOM" id="CLU_024775_1_1_6"/>
<evidence type="ECO:0000256" key="2">
    <source>
        <dbReference type="ARBA" id="ARBA00022630"/>
    </source>
</evidence>
<reference evidence="7 8" key="1">
    <citation type="journal article" date="2008" name="J. Biotechnol.">
        <title>The genome of Xanthomonas campestris pv. campestris B100 and its use for the reconstruction of metabolic pathways involved in xanthan biosynthesis.</title>
        <authorList>
            <person name="Vorholter F.J."/>
            <person name="Schneiker S."/>
            <person name="Goesmann A."/>
            <person name="Krause L."/>
            <person name="Bekel T."/>
            <person name="Kaiser O."/>
            <person name="Linke B."/>
            <person name="Patschkowski T."/>
            <person name="Ruckert C."/>
            <person name="Schmid J."/>
            <person name="Sidhu V.K."/>
            <person name="Sieber V."/>
            <person name="Tauch A."/>
            <person name="Watt S.A."/>
            <person name="Weisshaar B."/>
            <person name="Becker A."/>
            <person name="Niehaus K."/>
            <person name="Puhler A."/>
        </authorList>
    </citation>
    <scope>NUCLEOTIDE SEQUENCE [LARGE SCALE GENOMIC DNA]</scope>
    <source>
        <strain evidence="7 8">B100</strain>
    </source>
</reference>
<evidence type="ECO:0000313" key="7">
    <source>
        <dbReference type="EMBL" id="CAP51672.1"/>
    </source>
</evidence>
<dbReference type="PANTHER" id="PTHR43104:SF4">
    <property type="entry name" value="L-2-HYDROXYGLUTARATE DEHYDROGENASE, MITOCHONDRIAL"/>
    <property type="match status" value="1"/>
</dbReference>
<dbReference type="Gene3D" id="3.50.50.60">
    <property type="entry name" value="FAD/NAD(P)-binding domain"/>
    <property type="match status" value="1"/>
</dbReference>
<dbReference type="Proteomes" id="UP000001188">
    <property type="component" value="Chromosome"/>
</dbReference>
<dbReference type="AlphaFoldDB" id="B0RT86"/>
<accession>B0RT86</accession>
<dbReference type="PANTHER" id="PTHR43104">
    <property type="entry name" value="L-2-HYDROXYGLUTARATE DEHYDROGENASE, MITOCHONDRIAL"/>
    <property type="match status" value="1"/>
</dbReference>
<evidence type="ECO:0000256" key="4">
    <source>
        <dbReference type="ARBA" id="ARBA00023002"/>
    </source>
</evidence>
<gene>
    <name evidence="7" type="ORF">XCCB100_2317</name>
</gene>
<dbReference type="InterPro" id="IPR006076">
    <property type="entry name" value="FAD-dep_OxRdtase"/>
</dbReference>
<dbReference type="Pfam" id="PF01266">
    <property type="entry name" value="DAO"/>
    <property type="match status" value="1"/>
</dbReference>
<evidence type="ECO:0000256" key="3">
    <source>
        <dbReference type="ARBA" id="ARBA00022827"/>
    </source>
</evidence>
<comment type="cofactor">
    <cofactor evidence="1">
        <name>FAD</name>
        <dbReference type="ChEBI" id="CHEBI:57692"/>
    </cofactor>
</comment>
<dbReference type="SUPFAM" id="SSF51905">
    <property type="entry name" value="FAD/NAD(P)-binding domain"/>
    <property type="match status" value="1"/>
</dbReference>
<protein>
    <submittedName>
        <fullName evidence="7">Oxidoreductase</fullName>
    </submittedName>
</protein>
<evidence type="ECO:0000256" key="1">
    <source>
        <dbReference type="ARBA" id="ARBA00001974"/>
    </source>
</evidence>
<evidence type="ECO:0000259" key="6">
    <source>
        <dbReference type="Pfam" id="PF01266"/>
    </source>
</evidence>
<name>B0RT86_XANCB</name>
<dbReference type="InterPro" id="IPR036188">
    <property type="entry name" value="FAD/NAD-bd_sf"/>
</dbReference>
<dbReference type="KEGG" id="xca:xcc-b100_2317"/>
<feature type="domain" description="FAD dependent oxidoreductase" evidence="6">
    <location>
        <begin position="18"/>
        <end position="377"/>
    </location>
</feature>
<keyword evidence="4" id="KW-0560">Oxidoreductase</keyword>
<sequence>MRLHLRGLELDERMHDVDCIVVGAGVVGLAIARQLAMQGNEVLILEAASAIGTGTSARNSEVIHAGLYYPPGSLKAELCVRGNALLYAYCRQRNVPHQRCGKLIIACDQAQTAQLEALQRNATDSAAPGVVPLSSAQMQARAPALRCVAALESTTTGIIDSHALMLALQGDAERHGATLALRAPVQSIEPLVAGFRICTAGGDAMGLTCRWLINAAGHGAPPLAARTEGLPATARVRAHYAKGSYFTLAGRSPFHQLVYPLPEPGGLGVHLTLDLQGRARFGPDVEWVAQPDYHCEPARAEHFYAAIRRYWPALPDDALQPGYCGVRPKISGPGEPAADFRIDGPALHGMAGLVNLFGIESPGLTACLSLAEHVAALLGDEARAAAHAGASSQAGSAQGGAACS</sequence>